<dbReference type="Proteomes" id="UP000317158">
    <property type="component" value="Unassembled WGS sequence"/>
</dbReference>
<accession>A0A520KRY8</accession>
<evidence type="ECO:0000259" key="1">
    <source>
        <dbReference type="PROSITE" id="PS51708"/>
    </source>
</evidence>
<dbReference type="SMART" id="SM00880">
    <property type="entry name" value="CHAD"/>
    <property type="match status" value="1"/>
</dbReference>
<gene>
    <name evidence="2" type="ORF">EF806_06735</name>
</gene>
<dbReference type="InterPro" id="IPR007899">
    <property type="entry name" value="CHAD_dom"/>
</dbReference>
<dbReference type="Pfam" id="PF13328">
    <property type="entry name" value="HD_4"/>
    <property type="match status" value="1"/>
</dbReference>
<dbReference type="AlphaFoldDB" id="A0A520KRY8"/>
<dbReference type="EMBL" id="RXIF01000012">
    <property type="protein sequence ID" value="RZN63919.1"/>
    <property type="molecule type" value="Genomic_DNA"/>
</dbReference>
<name>A0A520KRY8_METT2</name>
<sequence length="461" mass="54522">MSYIIKQMFEDRVDLFFKRLEETKKEITADSLHNLRVATRRLNAVLTLVSSLSNKKIKIKDLKILMRSTSDLRDFHVQLQLLNKIRDDESYDFIKICEEIINREIGRREVIVFQEIRDFPISKIKKKLKDVTVPKDNKDMVLNILAELFEDFYSYKDDAINGDDFFLHKMRIALKRLRYTAEIIDPLFPFINKDILGKMQQLQQLMGDIHDINVLKNFMEQINIPSELDKYREKCIDKLLSRKDELFNIFFESVGDIIEFGKLFSVKLFEKEIFNEKFYKLVDNLDNKNKIVESLRYAECVHIAHPLRTSLIISNELAIKNEDLIIAALLHDTLEQKGTIATMDEIMDKFGKQVADLVWSVTRETTDDRESYIEKIKMIGKDAIILKLSDRLDSTRYIDSKSNGDRRKYWKITIEDFLPLGKTLDKDIFYFFYNEYKKLWDNSSKDIKEGLVFPNIELFCT</sequence>
<dbReference type="Gene3D" id="1.40.20.10">
    <property type="entry name" value="CHAD domain"/>
    <property type="match status" value="1"/>
</dbReference>
<comment type="caution">
    <text evidence="2">The sequence shown here is derived from an EMBL/GenBank/DDBJ whole genome shotgun (WGS) entry which is preliminary data.</text>
</comment>
<dbReference type="PANTHER" id="PTHR39339:SF1">
    <property type="entry name" value="CHAD DOMAIN-CONTAINING PROTEIN"/>
    <property type="match status" value="1"/>
</dbReference>
<dbReference type="InterPro" id="IPR038186">
    <property type="entry name" value="CHAD_dom_sf"/>
</dbReference>
<evidence type="ECO:0000313" key="3">
    <source>
        <dbReference type="Proteomes" id="UP000317158"/>
    </source>
</evidence>
<reference evidence="2 3" key="1">
    <citation type="journal article" date="2019" name="Nat. Microbiol.">
        <title>Wide diversity of methane and short-chain alkane metabolisms in uncultured archaea.</title>
        <authorList>
            <person name="Borrel G."/>
            <person name="Adam P.S."/>
            <person name="McKay L.J."/>
            <person name="Chen L.X."/>
            <person name="Sierra-Garcia I.N."/>
            <person name="Sieber C.M."/>
            <person name="Letourneur Q."/>
            <person name="Ghozlane A."/>
            <person name="Andersen G.L."/>
            <person name="Li W.J."/>
            <person name="Hallam S.J."/>
            <person name="Muyzer G."/>
            <person name="de Oliveira V.M."/>
            <person name="Inskeep W.P."/>
            <person name="Banfield J.F."/>
            <person name="Gribaldo S."/>
        </authorList>
    </citation>
    <scope>NUCLEOTIDE SEQUENCE [LARGE SCALE GENOMIC DNA]</scope>
    <source>
        <strain evidence="2">NM1a</strain>
    </source>
</reference>
<proteinExistence type="predicted"/>
<dbReference type="PANTHER" id="PTHR39339">
    <property type="entry name" value="SLR1444 PROTEIN"/>
    <property type="match status" value="1"/>
</dbReference>
<feature type="domain" description="CHAD" evidence="1">
    <location>
        <begin position="1"/>
        <end position="263"/>
    </location>
</feature>
<dbReference type="Pfam" id="PF05235">
    <property type="entry name" value="CHAD"/>
    <property type="match status" value="1"/>
</dbReference>
<organism evidence="2 3">
    <name type="scientific">Methanoliparum thermophilum</name>
    <dbReference type="NCBI Taxonomy" id="2491083"/>
    <lineage>
        <taxon>Archaea</taxon>
        <taxon>Methanobacteriati</taxon>
        <taxon>Methanobacteriota</taxon>
        <taxon>Candidatus Methanoliparia</taxon>
        <taxon>Candidatus Methanoliparales</taxon>
        <taxon>Candidatus Methanoliparaceae</taxon>
        <taxon>Candidatus Methanoliparum</taxon>
    </lineage>
</organism>
<dbReference type="PROSITE" id="PS51708">
    <property type="entry name" value="CHAD"/>
    <property type="match status" value="1"/>
</dbReference>
<evidence type="ECO:0000313" key="2">
    <source>
        <dbReference type="EMBL" id="RZN63919.1"/>
    </source>
</evidence>
<dbReference type="SUPFAM" id="SSF109604">
    <property type="entry name" value="HD-domain/PDEase-like"/>
    <property type="match status" value="1"/>
</dbReference>
<dbReference type="Gene3D" id="1.10.3210.10">
    <property type="entry name" value="Hypothetical protein af1432"/>
    <property type="match status" value="1"/>
</dbReference>
<protein>
    <submittedName>
        <fullName evidence="2">CHAD domain-containing protein</fullName>
    </submittedName>
</protein>